<dbReference type="Proteomes" id="UP000008467">
    <property type="component" value="Chromosome"/>
</dbReference>
<dbReference type="EMBL" id="CP002582">
    <property type="protein sequence ID" value="ADZ81886.1"/>
    <property type="molecule type" value="Genomic_DNA"/>
</dbReference>
<protein>
    <submittedName>
        <fullName evidence="1">Uncharacterized protein</fullName>
    </submittedName>
</protein>
<proteinExistence type="predicted"/>
<keyword evidence="2" id="KW-1185">Reference proteome</keyword>
<dbReference type="HOGENOM" id="CLU_2129003_0_0_9"/>
<dbReference type="KEGG" id="cle:Clole_0129"/>
<gene>
    <name evidence="1" type="ordered locus">Clole_0129</name>
</gene>
<dbReference type="AlphaFoldDB" id="F2JH71"/>
<accession>F2JH71</accession>
<evidence type="ECO:0000313" key="2">
    <source>
        <dbReference type="Proteomes" id="UP000008467"/>
    </source>
</evidence>
<dbReference type="RefSeq" id="WP_013655187.1">
    <property type="nucleotide sequence ID" value="NC_015275.1"/>
</dbReference>
<reference evidence="1 2" key="1">
    <citation type="journal article" date="2011" name="J. Bacteriol.">
        <title>Complete genome sequence of the cellulose-degrading bacterium Cellulosilyticum lentocellum.</title>
        <authorList>
            <consortium name="US DOE Joint Genome Institute"/>
            <person name="Miller D.A."/>
            <person name="Suen G."/>
            <person name="Bruce D."/>
            <person name="Copeland A."/>
            <person name="Cheng J.F."/>
            <person name="Detter C."/>
            <person name="Goodwin L.A."/>
            <person name="Han C.S."/>
            <person name="Hauser L.J."/>
            <person name="Land M.L."/>
            <person name="Lapidus A."/>
            <person name="Lucas S."/>
            <person name="Meincke L."/>
            <person name="Pitluck S."/>
            <person name="Tapia R."/>
            <person name="Teshima H."/>
            <person name="Woyke T."/>
            <person name="Fox B.G."/>
            <person name="Angert E.R."/>
            <person name="Currie C.R."/>
        </authorList>
    </citation>
    <scope>NUCLEOTIDE SEQUENCE [LARGE SCALE GENOMIC DNA]</scope>
    <source>
        <strain evidence="2">ATCC 49066 / DSM 5427 / NCIMB 11756 / RHM5</strain>
    </source>
</reference>
<dbReference type="STRING" id="642492.Clole_0129"/>
<evidence type="ECO:0000313" key="1">
    <source>
        <dbReference type="EMBL" id="ADZ81886.1"/>
    </source>
</evidence>
<sequence length="113" mass="12343">MLNLITSIVNTCNVSPPTSTSSSHANEFKTSLHTEMTRVRKVNSSSALKGYSEEMHTLPTEALKTKVTTNEAGEKFLIMLANTSIVRQVALTEAKPPKPSINYTAAKKAYDLD</sequence>
<name>F2JH71_CELLD</name>
<organism evidence="1 2">
    <name type="scientific">Cellulosilyticum lentocellum (strain ATCC 49066 / DSM 5427 / NCIMB 11756 / RHM5)</name>
    <name type="common">Clostridium lentocellum</name>
    <dbReference type="NCBI Taxonomy" id="642492"/>
    <lineage>
        <taxon>Bacteria</taxon>
        <taxon>Bacillati</taxon>
        <taxon>Bacillota</taxon>
        <taxon>Clostridia</taxon>
        <taxon>Lachnospirales</taxon>
        <taxon>Cellulosilyticaceae</taxon>
        <taxon>Cellulosilyticum</taxon>
    </lineage>
</organism>